<proteinExistence type="predicted"/>
<evidence type="ECO:0008006" key="5">
    <source>
        <dbReference type="Google" id="ProtNLM"/>
    </source>
</evidence>
<name>A0A017S6L6_ASPRC</name>
<evidence type="ECO:0000313" key="3">
    <source>
        <dbReference type="EMBL" id="EYE92567.1"/>
    </source>
</evidence>
<dbReference type="AlphaFoldDB" id="A0A017S6L6"/>
<evidence type="ECO:0000256" key="2">
    <source>
        <dbReference type="SAM" id="SignalP"/>
    </source>
</evidence>
<dbReference type="Proteomes" id="UP000019804">
    <property type="component" value="Unassembled WGS sequence"/>
</dbReference>
<keyword evidence="4" id="KW-1185">Reference proteome</keyword>
<keyword evidence="2" id="KW-0732">Signal</keyword>
<gene>
    <name evidence="3" type="ORF">EURHEDRAFT_185714</name>
</gene>
<accession>A0A017S6L6</accession>
<organism evidence="3 4">
    <name type="scientific">Aspergillus ruber (strain CBS 135680)</name>
    <dbReference type="NCBI Taxonomy" id="1388766"/>
    <lineage>
        <taxon>Eukaryota</taxon>
        <taxon>Fungi</taxon>
        <taxon>Dikarya</taxon>
        <taxon>Ascomycota</taxon>
        <taxon>Pezizomycotina</taxon>
        <taxon>Eurotiomycetes</taxon>
        <taxon>Eurotiomycetidae</taxon>
        <taxon>Eurotiales</taxon>
        <taxon>Aspergillaceae</taxon>
        <taxon>Aspergillus</taxon>
        <taxon>Aspergillus subgen. Aspergillus</taxon>
    </lineage>
</organism>
<dbReference type="HOGENOM" id="CLU_1408456_0_0_1"/>
<feature type="compositionally biased region" description="Basic residues" evidence="1">
    <location>
        <begin position="116"/>
        <end position="137"/>
    </location>
</feature>
<reference evidence="4" key="1">
    <citation type="journal article" date="2014" name="Nat. Commun.">
        <title>Genomic adaptations of the halophilic Dead Sea filamentous fungus Eurotium rubrum.</title>
        <authorList>
            <person name="Kis-Papo T."/>
            <person name="Weig A.R."/>
            <person name="Riley R."/>
            <person name="Persoh D."/>
            <person name="Salamov A."/>
            <person name="Sun H."/>
            <person name="Lipzen A."/>
            <person name="Wasser S.P."/>
            <person name="Rambold G."/>
            <person name="Grigoriev I.V."/>
            <person name="Nevo E."/>
        </authorList>
    </citation>
    <scope>NUCLEOTIDE SEQUENCE [LARGE SCALE GENOMIC DNA]</scope>
    <source>
        <strain evidence="4">CBS 135680</strain>
    </source>
</reference>
<sequence>MMVFLFSFLFFFFVHSLFSFTEPHAPTFSAALQNNPTSLVYCSGVRILKCTGCGKKKRRTICAIQGDSTRKTYQPFSGVLMSGGCQRRTENTYKNINIMLTVSYLPHQPPPSHLKGERRGRRERKRREKKKKKKKKSRPGEDTIIALQQEFFGRTDWLFSFIIYFDSLLRAFPRFILPSSLADYVYRWESLES</sequence>
<dbReference type="GeneID" id="63693017"/>
<evidence type="ECO:0000313" key="4">
    <source>
        <dbReference type="Proteomes" id="UP000019804"/>
    </source>
</evidence>
<feature type="region of interest" description="Disordered" evidence="1">
    <location>
        <begin position="106"/>
        <end position="139"/>
    </location>
</feature>
<evidence type="ECO:0000256" key="1">
    <source>
        <dbReference type="SAM" id="MobiDB-lite"/>
    </source>
</evidence>
<feature type="chain" id="PRO_5001498820" description="Secreted protein" evidence="2">
    <location>
        <begin position="20"/>
        <end position="193"/>
    </location>
</feature>
<protein>
    <recommendedName>
        <fullName evidence="5">Secreted protein</fullName>
    </recommendedName>
</protein>
<dbReference type="EMBL" id="KK088436">
    <property type="protein sequence ID" value="EYE92567.1"/>
    <property type="molecule type" value="Genomic_DNA"/>
</dbReference>
<feature type="signal peptide" evidence="2">
    <location>
        <begin position="1"/>
        <end position="19"/>
    </location>
</feature>
<dbReference type="RefSeq" id="XP_040636255.1">
    <property type="nucleotide sequence ID" value="XM_040777893.1"/>
</dbReference>